<dbReference type="RefSeq" id="WP_014780462.1">
    <property type="nucleotide sequence ID" value="NC_018012.1"/>
</dbReference>
<reference evidence="1 2" key="1">
    <citation type="submission" date="2012-06" db="EMBL/GenBank/DDBJ databases">
        <title>Complete sequence of Thiocystis violascens DSM 198.</title>
        <authorList>
            <consortium name="US DOE Joint Genome Institute"/>
            <person name="Lucas S."/>
            <person name="Han J."/>
            <person name="Lapidus A."/>
            <person name="Cheng J.-F."/>
            <person name="Goodwin L."/>
            <person name="Pitluck S."/>
            <person name="Peters L."/>
            <person name="Ovchinnikova G."/>
            <person name="Teshima H."/>
            <person name="Detter J.C."/>
            <person name="Han C."/>
            <person name="Tapia R."/>
            <person name="Land M."/>
            <person name="Hauser L."/>
            <person name="Kyrpides N."/>
            <person name="Ivanova N."/>
            <person name="Pagani I."/>
            <person name="Vogl K."/>
            <person name="Liu Z."/>
            <person name="Frigaard N.-U."/>
            <person name="Bryant D."/>
            <person name="Woyke T."/>
        </authorList>
    </citation>
    <scope>NUCLEOTIDE SEQUENCE [LARGE SCALE GENOMIC DNA]</scope>
    <source>
        <strain evidence="2">ATCC 17096 / DSM 198 / 6111</strain>
    </source>
</reference>
<name>I3YGG3_THIV6</name>
<dbReference type="Pfam" id="PF06980">
    <property type="entry name" value="DUF1302"/>
    <property type="match status" value="1"/>
</dbReference>
<evidence type="ECO:0000313" key="2">
    <source>
        <dbReference type="Proteomes" id="UP000006062"/>
    </source>
</evidence>
<dbReference type="Proteomes" id="UP000006062">
    <property type="component" value="Chromosome"/>
</dbReference>
<accession>I3YGG3</accession>
<proteinExistence type="predicted"/>
<dbReference type="OrthoDB" id="9769143at2"/>
<keyword evidence="2" id="KW-1185">Reference proteome</keyword>
<dbReference type="HOGENOM" id="CLU_591616_0_0_6"/>
<organism evidence="1 2">
    <name type="scientific">Thiocystis violascens (strain ATCC 17096 / DSM 198 / 6111)</name>
    <name type="common">Chromatium violascens</name>
    <dbReference type="NCBI Taxonomy" id="765911"/>
    <lineage>
        <taxon>Bacteria</taxon>
        <taxon>Pseudomonadati</taxon>
        <taxon>Pseudomonadota</taxon>
        <taxon>Gammaproteobacteria</taxon>
        <taxon>Chromatiales</taxon>
        <taxon>Chromatiaceae</taxon>
        <taxon>Thiocystis</taxon>
    </lineage>
</organism>
<protein>
    <submittedName>
        <fullName evidence="1">Uncharacterized protein</fullName>
    </submittedName>
</protein>
<dbReference type="eggNOG" id="ENOG502Z99P">
    <property type="taxonomic scope" value="Bacteria"/>
</dbReference>
<dbReference type="STRING" id="765911.Thivi_4268"/>
<dbReference type="EMBL" id="CP003154">
    <property type="protein sequence ID" value="AFL76081.1"/>
    <property type="molecule type" value="Genomic_DNA"/>
</dbReference>
<dbReference type="AlphaFoldDB" id="I3YGG3"/>
<gene>
    <name evidence="1" type="ordered locus">Thivi_4268</name>
</gene>
<dbReference type="KEGG" id="tvi:Thivi_4268"/>
<sequence>MNWRSGHLVNGLMLAVLGAGTGPWTPVGALEPLVIEGGDAPGTPIAGARRTVDPPRDGVGWGLAPSQFRLELGLPDTDAAVTGSHYLHASTGLEWRAGDRWELRLAGRLDGARQAGTASLRSLELDYAESFLRYRSKHVRVTLGPQIILWGRLDEQAPTDRMSVVDLDRFILDDLEDRRRAVTALRIEGFLDDDDRADLVWIPRFRPAELPDADSLWYPIDRQRGRVLGIPSDPLLAALVKNGSFDESADEQDGQIGLRLSRSGRRLDYALTVQHTRQSTPYFRLDPAVRERILSGMDPQSAIAAVAPPTFAAQYPQGWLFGGDLGFAAAGATWRFEAAYLSDLPATTTDLRYLTRQGFDWGVGGEFFPGDGDTRVTLQLLGHHLLDAGEVVDWQRTYALTGEIESSFAHARWRANLRFWTGLNQSTLYLNPSLSFLGWDPHEFYLALHAFSGEDGTAGGFYQDNGLITLGWRAQFR</sequence>
<evidence type="ECO:0000313" key="1">
    <source>
        <dbReference type="EMBL" id="AFL76081.1"/>
    </source>
</evidence>
<dbReference type="InterPro" id="IPR010727">
    <property type="entry name" value="DUF1302"/>
</dbReference>